<comment type="subcellular location">
    <subcellularLocation>
        <location evidence="1">Membrane</location>
        <topology evidence="1">Multi-pass membrane protein</topology>
    </subcellularLocation>
</comment>
<keyword evidence="10" id="KW-1185">Reference proteome</keyword>
<keyword evidence="5 7" id="KW-0472">Membrane</keyword>
<evidence type="ECO:0000256" key="4">
    <source>
        <dbReference type="ARBA" id="ARBA00022989"/>
    </source>
</evidence>
<evidence type="ECO:0000256" key="3">
    <source>
        <dbReference type="ARBA" id="ARBA00022692"/>
    </source>
</evidence>
<keyword evidence="4 7" id="KW-1133">Transmembrane helix</keyword>
<evidence type="ECO:0000259" key="8">
    <source>
        <dbReference type="Pfam" id="PF01529"/>
    </source>
</evidence>
<keyword evidence="3 7" id="KW-0812">Transmembrane</keyword>
<dbReference type="AlphaFoldDB" id="A0AAU9K596"/>
<dbReference type="Pfam" id="PF01529">
    <property type="entry name" value="DHHC"/>
    <property type="match status" value="1"/>
</dbReference>
<gene>
    <name evidence="9" type="ORF">BSTOLATCC_MIC58000</name>
</gene>
<dbReference type="GO" id="GO:0005794">
    <property type="term" value="C:Golgi apparatus"/>
    <property type="evidence" value="ECO:0007669"/>
    <property type="project" value="TreeGrafter"/>
</dbReference>
<dbReference type="GO" id="GO:0006612">
    <property type="term" value="P:protein targeting to membrane"/>
    <property type="evidence" value="ECO:0007669"/>
    <property type="project" value="TreeGrafter"/>
</dbReference>
<feature type="transmembrane region" description="Helical" evidence="7">
    <location>
        <begin position="12"/>
        <end position="36"/>
    </location>
</feature>
<organism evidence="9 10">
    <name type="scientific">Blepharisma stoltei</name>
    <dbReference type="NCBI Taxonomy" id="1481888"/>
    <lineage>
        <taxon>Eukaryota</taxon>
        <taxon>Sar</taxon>
        <taxon>Alveolata</taxon>
        <taxon>Ciliophora</taxon>
        <taxon>Postciliodesmatophora</taxon>
        <taxon>Heterotrichea</taxon>
        <taxon>Heterotrichida</taxon>
        <taxon>Blepharismidae</taxon>
        <taxon>Blepharisma</taxon>
    </lineage>
</organism>
<comment type="catalytic activity">
    <reaction evidence="7">
        <text>L-cysteinyl-[protein] + hexadecanoyl-CoA = S-hexadecanoyl-L-cysteinyl-[protein] + CoA</text>
        <dbReference type="Rhea" id="RHEA:36683"/>
        <dbReference type="Rhea" id="RHEA-COMP:10131"/>
        <dbReference type="Rhea" id="RHEA-COMP:11032"/>
        <dbReference type="ChEBI" id="CHEBI:29950"/>
        <dbReference type="ChEBI" id="CHEBI:57287"/>
        <dbReference type="ChEBI" id="CHEBI:57379"/>
        <dbReference type="ChEBI" id="CHEBI:74151"/>
        <dbReference type="EC" id="2.3.1.225"/>
    </reaction>
</comment>
<dbReference type="InterPro" id="IPR039859">
    <property type="entry name" value="PFA4/ZDH16/20/ERF2-like"/>
</dbReference>
<comment type="caution">
    <text evidence="9">The sequence shown here is derived from an EMBL/GenBank/DDBJ whole genome shotgun (WGS) entry which is preliminary data.</text>
</comment>
<name>A0AAU9K596_9CILI</name>
<evidence type="ECO:0000256" key="2">
    <source>
        <dbReference type="ARBA" id="ARBA00022679"/>
    </source>
</evidence>
<feature type="transmembrane region" description="Helical" evidence="7">
    <location>
        <begin position="173"/>
        <end position="199"/>
    </location>
</feature>
<dbReference type="PANTHER" id="PTHR22883:SF203">
    <property type="entry name" value="PALMITOYLTRANSFERASE"/>
    <property type="match status" value="1"/>
</dbReference>
<dbReference type="GO" id="GO:0019706">
    <property type="term" value="F:protein-cysteine S-palmitoyltransferase activity"/>
    <property type="evidence" value="ECO:0007669"/>
    <property type="project" value="UniProtKB-EC"/>
</dbReference>
<evidence type="ECO:0000256" key="1">
    <source>
        <dbReference type="ARBA" id="ARBA00004141"/>
    </source>
</evidence>
<feature type="transmembrane region" description="Helical" evidence="7">
    <location>
        <begin position="42"/>
        <end position="63"/>
    </location>
</feature>
<accession>A0AAU9K596</accession>
<dbReference type="InterPro" id="IPR001594">
    <property type="entry name" value="Palmitoyltrfase_DHHC"/>
</dbReference>
<dbReference type="PANTHER" id="PTHR22883">
    <property type="entry name" value="ZINC FINGER DHHC DOMAIN CONTAINING PROTEIN"/>
    <property type="match status" value="1"/>
</dbReference>
<evidence type="ECO:0000313" key="10">
    <source>
        <dbReference type="Proteomes" id="UP001162131"/>
    </source>
</evidence>
<evidence type="ECO:0000256" key="5">
    <source>
        <dbReference type="ARBA" id="ARBA00023136"/>
    </source>
</evidence>
<proteinExistence type="inferred from homology"/>
<comment type="similarity">
    <text evidence="7">Belongs to the DHHC palmitoyltransferase family.</text>
</comment>
<dbReference type="PROSITE" id="PS50216">
    <property type="entry name" value="DHHC"/>
    <property type="match status" value="1"/>
</dbReference>
<keyword evidence="2 7" id="KW-0808">Transferase</keyword>
<protein>
    <recommendedName>
        <fullName evidence="7">Palmitoyltransferase</fullName>
        <ecNumber evidence="7">2.3.1.225</ecNumber>
    </recommendedName>
</protein>
<dbReference type="EMBL" id="CAJZBQ010000056">
    <property type="protein sequence ID" value="CAG9333181.1"/>
    <property type="molecule type" value="Genomic_DNA"/>
</dbReference>
<evidence type="ECO:0000256" key="7">
    <source>
        <dbReference type="RuleBase" id="RU079119"/>
    </source>
</evidence>
<sequence length="296" mass="34233">MKKKNGFRTPFHALQVASWVIMIFHALIGILCISFLLSTYELVIFLIIYYTSFIIVIAQGIFLTKSDPSINIPFQNVDKSPTAVNFMCTICKCYVTETSKHCGSCDRCVDNFDHHCKWLNNCIGKSNYKQFIRLILLLEANLVILLIFEILIIDKWKNKGLDIDEDIENADIFFIILDIILNSIFLLLVGYLIIFHIFLKFKKLTTYDWIRQRKKAKKNAKKKAIQPQIIFYEEEENGTCNKNSTFKNPQNTHDELIPMMNSSDTKNSTPKNLQISQSLHKSAPTIDSDIIMTDRT</sequence>
<comment type="domain">
    <text evidence="7">The DHHC domain is required for palmitoyltransferase activity.</text>
</comment>
<evidence type="ECO:0000313" key="9">
    <source>
        <dbReference type="EMBL" id="CAG9333181.1"/>
    </source>
</evidence>
<dbReference type="GO" id="GO:0005783">
    <property type="term" value="C:endoplasmic reticulum"/>
    <property type="evidence" value="ECO:0007669"/>
    <property type="project" value="TreeGrafter"/>
</dbReference>
<dbReference type="EC" id="2.3.1.225" evidence="7"/>
<reference evidence="9" key="1">
    <citation type="submission" date="2021-09" db="EMBL/GenBank/DDBJ databases">
        <authorList>
            <consortium name="AG Swart"/>
            <person name="Singh M."/>
            <person name="Singh A."/>
            <person name="Seah K."/>
            <person name="Emmerich C."/>
        </authorList>
    </citation>
    <scope>NUCLEOTIDE SEQUENCE</scope>
    <source>
        <strain evidence="9">ATCC30299</strain>
    </source>
</reference>
<feature type="domain" description="Palmitoyltransferase DHHC" evidence="8">
    <location>
        <begin position="87"/>
        <end position="212"/>
    </location>
</feature>
<feature type="transmembrane region" description="Helical" evidence="7">
    <location>
        <begin position="134"/>
        <end position="153"/>
    </location>
</feature>
<keyword evidence="6 7" id="KW-0012">Acyltransferase</keyword>
<evidence type="ECO:0000256" key="6">
    <source>
        <dbReference type="ARBA" id="ARBA00023315"/>
    </source>
</evidence>
<dbReference type="Proteomes" id="UP001162131">
    <property type="component" value="Unassembled WGS sequence"/>
</dbReference>
<dbReference type="GO" id="GO:0016020">
    <property type="term" value="C:membrane"/>
    <property type="evidence" value="ECO:0007669"/>
    <property type="project" value="UniProtKB-SubCell"/>
</dbReference>